<comment type="caution">
    <text evidence="1">The sequence shown here is derived from an EMBL/GenBank/DDBJ whole genome shotgun (WGS) entry which is preliminary data.</text>
</comment>
<dbReference type="Proteomes" id="UP000323337">
    <property type="component" value="Unassembled WGS sequence"/>
</dbReference>
<dbReference type="AlphaFoldDB" id="A0A5D0MQQ6"/>
<organism evidence="1 2">
    <name type="scientific">Flexistipes sinusarabici</name>
    <dbReference type="NCBI Taxonomy" id="2352"/>
    <lineage>
        <taxon>Bacteria</taxon>
        <taxon>Pseudomonadati</taxon>
        <taxon>Deferribacterota</taxon>
        <taxon>Deferribacteres</taxon>
        <taxon>Deferribacterales</taxon>
        <taxon>Flexistipitaceae</taxon>
        <taxon>Flexistipes</taxon>
    </lineage>
</organism>
<evidence type="ECO:0000313" key="1">
    <source>
        <dbReference type="EMBL" id="TYB33119.1"/>
    </source>
</evidence>
<dbReference type="EMBL" id="VSIV01000196">
    <property type="protein sequence ID" value="TYB33119.1"/>
    <property type="molecule type" value="Genomic_DNA"/>
</dbReference>
<proteinExistence type="predicted"/>
<dbReference type="InterPro" id="IPR031723">
    <property type="entry name" value="DMSP_lyase"/>
</dbReference>
<evidence type="ECO:0008006" key="3">
    <source>
        <dbReference type="Google" id="ProtNLM"/>
    </source>
</evidence>
<reference evidence="1 2" key="1">
    <citation type="submission" date="2019-08" db="EMBL/GenBank/DDBJ databases">
        <title>Genomic characterization of a novel candidate phylum (ARYD3) from a high temperature, high salinity tertiary oil reservoir in north central Oklahoma, USA.</title>
        <authorList>
            <person name="Youssef N.H."/>
            <person name="Yadav A."/>
            <person name="Elshahed M.S."/>
        </authorList>
    </citation>
    <scope>NUCLEOTIDE SEQUENCE [LARGE SCALE GENOMIC DNA]</scope>
    <source>
        <strain evidence="1">ARYD1</strain>
    </source>
</reference>
<accession>A0A5D0MQQ6</accession>
<sequence length="208" mass="23574">MQAQGALLFLHALKRWYKIKSSGGSEEIRRHMSQVDNLLKKELPMDTVNVDINPSDKPACKYLQSAADNGLKHETRYIVTHLQKFTSILHWQYGYGKLPEDMKENYAYSEILGPRGLIKSSDIAVGIVLLAPAAFYHYHEHPDLTESYLNLSGYFSQNDQAVYPPESIVLNKPGKSHKITNDSSQPLLLAYIWTGSKEAISESRMVFD</sequence>
<dbReference type="Pfam" id="PF16867">
    <property type="entry name" value="DMSP_lyase"/>
    <property type="match status" value="1"/>
</dbReference>
<dbReference type="GO" id="GO:0047869">
    <property type="term" value="F:dimethylpropiothetin dethiomethylase activity"/>
    <property type="evidence" value="ECO:0007669"/>
    <property type="project" value="InterPro"/>
</dbReference>
<evidence type="ECO:0000313" key="2">
    <source>
        <dbReference type="Proteomes" id="UP000323337"/>
    </source>
</evidence>
<gene>
    <name evidence="1" type="ORF">FXF49_08000</name>
</gene>
<name>A0A5D0MQQ6_FLESI</name>
<dbReference type="InterPro" id="IPR011051">
    <property type="entry name" value="RmlC_Cupin_sf"/>
</dbReference>
<dbReference type="InterPro" id="IPR014710">
    <property type="entry name" value="RmlC-like_jellyroll"/>
</dbReference>
<protein>
    <recommendedName>
        <fullName evidence="3">Dimethlysulfonioproprionate lyase DddL</fullName>
    </recommendedName>
</protein>
<dbReference type="SUPFAM" id="SSF51182">
    <property type="entry name" value="RmlC-like cupins"/>
    <property type="match status" value="1"/>
</dbReference>
<dbReference type="Gene3D" id="2.60.120.10">
    <property type="entry name" value="Jelly Rolls"/>
    <property type="match status" value="1"/>
</dbReference>